<protein>
    <submittedName>
        <fullName evidence="2">Uncharacterized protein</fullName>
    </submittedName>
</protein>
<feature type="transmembrane region" description="Helical" evidence="1">
    <location>
        <begin position="54"/>
        <end position="72"/>
    </location>
</feature>
<dbReference type="AlphaFoldDB" id="A0A8K0UID7"/>
<feature type="transmembrane region" description="Helical" evidence="1">
    <location>
        <begin position="116"/>
        <end position="138"/>
    </location>
</feature>
<organism evidence="2 3">
    <name type="scientific">Cristinia sonorae</name>
    <dbReference type="NCBI Taxonomy" id="1940300"/>
    <lineage>
        <taxon>Eukaryota</taxon>
        <taxon>Fungi</taxon>
        <taxon>Dikarya</taxon>
        <taxon>Basidiomycota</taxon>
        <taxon>Agaricomycotina</taxon>
        <taxon>Agaricomycetes</taxon>
        <taxon>Agaricomycetidae</taxon>
        <taxon>Agaricales</taxon>
        <taxon>Pleurotineae</taxon>
        <taxon>Stephanosporaceae</taxon>
        <taxon>Cristinia</taxon>
    </lineage>
</organism>
<feature type="transmembrane region" description="Helical" evidence="1">
    <location>
        <begin position="15"/>
        <end position="33"/>
    </location>
</feature>
<name>A0A8K0UID7_9AGAR</name>
<keyword evidence="1" id="KW-0812">Transmembrane</keyword>
<keyword evidence="1" id="KW-1133">Transmembrane helix</keyword>
<evidence type="ECO:0000313" key="3">
    <source>
        <dbReference type="Proteomes" id="UP000813824"/>
    </source>
</evidence>
<feature type="transmembrane region" description="Helical" evidence="1">
    <location>
        <begin position="231"/>
        <end position="249"/>
    </location>
</feature>
<comment type="caution">
    <text evidence="2">The sequence shown here is derived from an EMBL/GenBank/DDBJ whole genome shotgun (WGS) entry which is preliminary data.</text>
</comment>
<evidence type="ECO:0000313" key="2">
    <source>
        <dbReference type="EMBL" id="KAH8092205.1"/>
    </source>
</evidence>
<dbReference type="EMBL" id="JAEVFJ010000033">
    <property type="protein sequence ID" value="KAH8092205.1"/>
    <property type="molecule type" value="Genomic_DNA"/>
</dbReference>
<gene>
    <name evidence="2" type="ORF">BXZ70DRAFT_463387</name>
</gene>
<dbReference type="OrthoDB" id="3197626at2759"/>
<feature type="transmembrane region" description="Helical" evidence="1">
    <location>
        <begin position="158"/>
        <end position="179"/>
    </location>
</feature>
<feature type="transmembrane region" description="Helical" evidence="1">
    <location>
        <begin position="200"/>
        <end position="219"/>
    </location>
</feature>
<proteinExistence type="predicted"/>
<accession>A0A8K0UID7</accession>
<evidence type="ECO:0000256" key="1">
    <source>
        <dbReference type="SAM" id="Phobius"/>
    </source>
</evidence>
<dbReference type="Proteomes" id="UP000813824">
    <property type="component" value="Unassembled WGS sequence"/>
</dbReference>
<sequence length="303" mass="33691">MTNWASEEELSRDKAVSAILLHVICGAYFWEYLISLNFEWSLLSGQKRFRWPMLVYFAARYLALFTLIAGIMSQTVNTEDNCAALYKFIAFGGQSIIGLTSAILTIRAIAIWGLRLYIALPLGVLMVGQWVLLMQSLSINVSWDATSRCIATTAKPDILEASFIYAIGFDSIVFLLSAWKLLVPNDQRTPLRDLLFKDGLVYIIIVLLVNIPAAVLLSLKLNPVMNTLPTLPAAIISSIVACRAVRRLYDFNFSGSTSILGIVSHNNQNGRHTRYWHNGPSQASVDAQDRARPAALRIHTGLL</sequence>
<reference evidence="2" key="1">
    <citation type="journal article" date="2021" name="New Phytol.">
        <title>Evolutionary innovations through gain and loss of genes in the ectomycorrhizal Boletales.</title>
        <authorList>
            <person name="Wu G."/>
            <person name="Miyauchi S."/>
            <person name="Morin E."/>
            <person name="Kuo A."/>
            <person name="Drula E."/>
            <person name="Varga T."/>
            <person name="Kohler A."/>
            <person name="Feng B."/>
            <person name="Cao Y."/>
            <person name="Lipzen A."/>
            <person name="Daum C."/>
            <person name="Hundley H."/>
            <person name="Pangilinan J."/>
            <person name="Johnson J."/>
            <person name="Barry K."/>
            <person name="LaButti K."/>
            <person name="Ng V."/>
            <person name="Ahrendt S."/>
            <person name="Min B."/>
            <person name="Choi I.G."/>
            <person name="Park H."/>
            <person name="Plett J.M."/>
            <person name="Magnuson J."/>
            <person name="Spatafora J.W."/>
            <person name="Nagy L.G."/>
            <person name="Henrissat B."/>
            <person name="Grigoriev I.V."/>
            <person name="Yang Z.L."/>
            <person name="Xu J."/>
            <person name="Martin F.M."/>
        </authorList>
    </citation>
    <scope>NUCLEOTIDE SEQUENCE</scope>
    <source>
        <strain evidence="2">KKN 215</strain>
    </source>
</reference>
<keyword evidence="3" id="KW-1185">Reference proteome</keyword>
<keyword evidence="1" id="KW-0472">Membrane</keyword>
<feature type="transmembrane region" description="Helical" evidence="1">
    <location>
        <begin position="84"/>
        <end position="104"/>
    </location>
</feature>